<keyword evidence="4" id="KW-1185">Reference proteome</keyword>
<dbReference type="PANTHER" id="PTHR43899:SF13">
    <property type="entry name" value="RH59310P"/>
    <property type="match status" value="1"/>
</dbReference>
<evidence type="ECO:0000256" key="2">
    <source>
        <dbReference type="ARBA" id="ARBA00023002"/>
    </source>
</evidence>
<dbReference type="EMBL" id="JBBHJZ010000001">
    <property type="protein sequence ID" value="MEJ5976219.1"/>
    <property type="molecule type" value="Genomic_DNA"/>
</dbReference>
<name>A0ABU8RTX1_9SPHN</name>
<comment type="caution">
    <text evidence="3">The sequence shown here is derived from an EMBL/GenBank/DDBJ whole genome shotgun (WGS) entry which is preliminary data.</text>
</comment>
<dbReference type="RefSeq" id="WP_339586137.1">
    <property type="nucleotide sequence ID" value="NZ_JBBHJZ010000001.1"/>
</dbReference>
<keyword evidence="2" id="KW-0560">Oxidoreductase</keyword>
<sequence>MDLQKYGPWALVVGGSEGVGAEFARQLAADGFKLVLVARKPGPLEELAEELRGQGAEVRTVSADLSQSDALDQVRKSTDDVEIGLLIYNAGANNTRGLFVELPKEVTQSVLSITVLGQADFSRHYGALMAKRGRGGIILGGSQSSYLGSPTLAAYTGAKAFSRIFSEALWGEMKPLGVDVLHLNIGFTATPAMARLGMPIEMAEPSETVAREGLENIANGPVWIISTPGNIEHIRRINDVENRAETVLAHAIKPRDQTAASAIEHAKLAGT</sequence>
<evidence type="ECO:0000256" key="1">
    <source>
        <dbReference type="ARBA" id="ARBA00006484"/>
    </source>
</evidence>
<proteinExistence type="inferred from homology"/>
<dbReference type="Gene3D" id="3.40.50.720">
    <property type="entry name" value="NAD(P)-binding Rossmann-like Domain"/>
    <property type="match status" value="1"/>
</dbReference>
<comment type="similarity">
    <text evidence="1">Belongs to the short-chain dehydrogenases/reductases (SDR) family.</text>
</comment>
<dbReference type="PANTHER" id="PTHR43899">
    <property type="entry name" value="RH59310P"/>
    <property type="match status" value="1"/>
</dbReference>
<dbReference type="SUPFAM" id="SSF51735">
    <property type="entry name" value="NAD(P)-binding Rossmann-fold domains"/>
    <property type="match status" value="1"/>
</dbReference>
<dbReference type="InterPro" id="IPR051019">
    <property type="entry name" value="VLCFA-Steroid_DH"/>
</dbReference>
<accession>A0ABU8RTX1</accession>
<dbReference type="InterPro" id="IPR002347">
    <property type="entry name" value="SDR_fam"/>
</dbReference>
<protein>
    <submittedName>
        <fullName evidence="3">SDR family NAD(P)-dependent oxidoreductase</fullName>
    </submittedName>
</protein>
<dbReference type="Proteomes" id="UP001361239">
    <property type="component" value="Unassembled WGS sequence"/>
</dbReference>
<gene>
    <name evidence="3" type="ORF">WG901_06215</name>
</gene>
<dbReference type="Pfam" id="PF00106">
    <property type="entry name" value="adh_short"/>
    <property type="match status" value="1"/>
</dbReference>
<evidence type="ECO:0000313" key="3">
    <source>
        <dbReference type="EMBL" id="MEJ5976219.1"/>
    </source>
</evidence>
<evidence type="ECO:0000313" key="4">
    <source>
        <dbReference type="Proteomes" id="UP001361239"/>
    </source>
</evidence>
<organism evidence="3 4">
    <name type="scientific">Novosphingobium anseongense</name>
    <dbReference type="NCBI Taxonomy" id="3133436"/>
    <lineage>
        <taxon>Bacteria</taxon>
        <taxon>Pseudomonadati</taxon>
        <taxon>Pseudomonadota</taxon>
        <taxon>Alphaproteobacteria</taxon>
        <taxon>Sphingomonadales</taxon>
        <taxon>Sphingomonadaceae</taxon>
        <taxon>Novosphingobium</taxon>
    </lineage>
</organism>
<dbReference type="PRINTS" id="PR00081">
    <property type="entry name" value="GDHRDH"/>
</dbReference>
<reference evidence="3 4" key="1">
    <citation type="submission" date="2024-03" db="EMBL/GenBank/DDBJ databases">
        <authorList>
            <person name="Jo J.-H."/>
        </authorList>
    </citation>
    <scope>NUCLEOTIDE SEQUENCE [LARGE SCALE GENOMIC DNA]</scope>
    <source>
        <strain evidence="3 4">PS1R-30</strain>
    </source>
</reference>
<dbReference type="InterPro" id="IPR036291">
    <property type="entry name" value="NAD(P)-bd_dom_sf"/>
</dbReference>